<keyword evidence="4" id="KW-0547">Nucleotide-binding</keyword>
<dbReference type="EnsemblMetazoa" id="MDOA015455-RA">
    <property type="protein sequence ID" value="MDOA015455-PA"/>
    <property type="gene ID" value="MDOA015455"/>
</dbReference>
<dbReference type="GO" id="GO:0003690">
    <property type="term" value="F:double-stranded DNA binding"/>
    <property type="evidence" value="ECO:0007669"/>
    <property type="project" value="TreeGrafter"/>
</dbReference>
<proteinExistence type="inferred from homology"/>
<dbReference type="PANTHER" id="PTHR12604">
    <property type="entry name" value="KU AUTOANTIGEN DNA HELICASE"/>
    <property type="match status" value="1"/>
</dbReference>
<dbReference type="PIRSF" id="PIRSF003033">
    <property type="entry name" value="Ku70"/>
    <property type="match status" value="1"/>
</dbReference>
<dbReference type="GO" id="GO:0042162">
    <property type="term" value="F:telomeric DNA binding"/>
    <property type="evidence" value="ECO:0007669"/>
    <property type="project" value="InterPro"/>
</dbReference>
<accession>A0A1I8NID7</accession>
<dbReference type="SUPFAM" id="SSF53300">
    <property type="entry name" value="vWA-like"/>
    <property type="match status" value="1"/>
</dbReference>
<dbReference type="Gene3D" id="4.10.970.10">
    <property type="entry name" value="Ku70, bridge and pillars"/>
    <property type="match status" value="1"/>
</dbReference>
<dbReference type="InterPro" id="IPR047087">
    <property type="entry name" value="KU70_core_dom"/>
</dbReference>
<evidence type="ECO:0000256" key="8">
    <source>
        <dbReference type="ARBA" id="ARBA00022840"/>
    </source>
</evidence>
<dbReference type="RefSeq" id="XP_005181658.3">
    <property type="nucleotide sequence ID" value="XM_005181601.4"/>
</dbReference>
<evidence type="ECO:0000256" key="12">
    <source>
        <dbReference type="ARBA" id="ARBA00023242"/>
    </source>
</evidence>
<dbReference type="GO" id="GO:0016787">
    <property type="term" value="F:hydrolase activity"/>
    <property type="evidence" value="ECO:0007669"/>
    <property type="project" value="UniProtKB-KW"/>
</dbReference>
<keyword evidence="9" id="KW-0238">DNA-binding</keyword>
<dbReference type="VEuPathDB" id="VectorBase:MDOA015455"/>
<dbReference type="Proteomes" id="UP001652621">
    <property type="component" value="Unplaced"/>
</dbReference>
<dbReference type="GO" id="GO:0003678">
    <property type="term" value="F:DNA helicase activity"/>
    <property type="evidence" value="ECO:0007669"/>
    <property type="project" value="InterPro"/>
</dbReference>
<comment type="subunit">
    <text evidence="13">Heterodimer of a 70 kDa and a 80 kDa subunit.</text>
</comment>
<reference evidence="16" key="1">
    <citation type="submission" date="2020-05" db="UniProtKB">
        <authorList>
            <consortium name="EnsemblMetazoa"/>
        </authorList>
    </citation>
    <scope>IDENTIFICATION</scope>
    <source>
        <strain evidence="16">Aabys</strain>
    </source>
</reference>
<dbReference type="Pfam" id="PF02735">
    <property type="entry name" value="Ku"/>
    <property type="match status" value="1"/>
</dbReference>
<keyword evidence="5" id="KW-0227">DNA damage</keyword>
<keyword evidence="6" id="KW-0378">Hydrolase</keyword>
<evidence type="ECO:0000256" key="11">
    <source>
        <dbReference type="ARBA" id="ARBA00023204"/>
    </source>
</evidence>
<dbReference type="RefSeq" id="XP_058976261.1">
    <property type="nucleotide sequence ID" value="XM_059120278.1"/>
</dbReference>
<evidence type="ECO:0000256" key="6">
    <source>
        <dbReference type="ARBA" id="ARBA00022801"/>
    </source>
</evidence>
<dbReference type="Gene3D" id="2.40.290.10">
    <property type="match status" value="1"/>
</dbReference>
<dbReference type="Gene3D" id="3.40.50.410">
    <property type="entry name" value="von Willebrand factor, type A domain"/>
    <property type="match status" value="1"/>
</dbReference>
<dbReference type="KEGG" id="mde:101894263"/>
<comment type="similarity">
    <text evidence="2">Belongs to the ku70 family.</text>
</comment>
<dbReference type="GO" id="GO:0000723">
    <property type="term" value="P:telomere maintenance"/>
    <property type="evidence" value="ECO:0007669"/>
    <property type="project" value="InterPro"/>
</dbReference>
<comment type="subcellular location">
    <subcellularLocation>
        <location evidence="1">Nucleus</location>
    </subcellularLocation>
</comment>
<keyword evidence="7" id="KW-0347">Helicase</keyword>
<evidence type="ECO:0000256" key="10">
    <source>
        <dbReference type="ARBA" id="ARBA00023172"/>
    </source>
</evidence>
<evidence type="ECO:0000313" key="18">
    <source>
        <dbReference type="RefSeq" id="XP_058976261.1"/>
    </source>
</evidence>
<dbReference type="InterPro" id="IPR006165">
    <property type="entry name" value="Ku70"/>
</dbReference>
<dbReference type="InterPro" id="IPR005160">
    <property type="entry name" value="Ku_C"/>
</dbReference>
<evidence type="ECO:0000256" key="14">
    <source>
        <dbReference type="SAM" id="MobiDB-lite"/>
    </source>
</evidence>
<feature type="region of interest" description="Disordered" evidence="14">
    <location>
        <begin position="18"/>
        <end position="37"/>
    </location>
</feature>
<evidence type="ECO:0000256" key="13">
    <source>
        <dbReference type="ARBA" id="ARBA00065167"/>
    </source>
</evidence>
<evidence type="ECO:0000256" key="1">
    <source>
        <dbReference type="ARBA" id="ARBA00004123"/>
    </source>
</evidence>
<evidence type="ECO:0000256" key="5">
    <source>
        <dbReference type="ARBA" id="ARBA00022763"/>
    </source>
</evidence>
<evidence type="ECO:0000256" key="9">
    <source>
        <dbReference type="ARBA" id="ARBA00023125"/>
    </source>
</evidence>
<dbReference type="PANTHER" id="PTHR12604:SF2">
    <property type="entry name" value="X-RAY REPAIR CROSS-COMPLEMENTING PROTEIN 6"/>
    <property type="match status" value="1"/>
</dbReference>
<dbReference type="InterPro" id="IPR027388">
    <property type="entry name" value="Ku70_bridge/pillars_dom_sf"/>
</dbReference>
<dbReference type="Gene3D" id="1.10.1600.10">
    <property type="match status" value="1"/>
</dbReference>
<dbReference type="GO" id="GO:0003684">
    <property type="term" value="F:damaged DNA binding"/>
    <property type="evidence" value="ECO:0007669"/>
    <property type="project" value="InterPro"/>
</dbReference>
<protein>
    <recommendedName>
        <fullName evidence="3">ATP-dependent DNA helicase 2 subunit 1</fullName>
    </recommendedName>
</protein>
<dbReference type="FunFam" id="2.40.290.10:FF:000001">
    <property type="entry name" value="X-ray repair cross complementing 6"/>
    <property type="match status" value="1"/>
</dbReference>
<keyword evidence="10" id="KW-0233">DNA recombination</keyword>
<dbReference type="SMART" id="SM00559">
    <property type="entry name" value="Ku78"/>
    <property type="match status" value="1"/>
</dbReference>
<evidence type="ECO:0000256" key="2">
    <source>
        <dbReference type="ARBA" id="ARBA00005240"/>
    </source>
</evidence>
<dbReference type="GO" id="GO:0043564">
    <property type="term" value="C:Ku70:Ku80 complex"/>
    <property type="evidence" value="ECO:0007669"/>
    <property type="project" value="InterPro"/>
</dbReference>
<keyword evidence="17" id="KW-1185">Reference proteome</keyword>
<dbReference type="InterPro" id="IPR006164">
    <property type="entry name" value="DNA_bd_Ku70/Ku80"/>
</dbReference>
<evidence type="ECO:0000256" key="4">
    <source>
        <dbReference type="ARBA" id="ARBA00022741"/>
    </source>
</evidence>
<evidence type="ECO:0000313" key="16">
    <source>
        <dbReference type="EnsemblMetazoa" id="MDOA015455-PA"/>
    </source>
</evidence>
<dbReference type="VEuPathDB" id="VectorBase:MDOMA2_004223"/>
<reference evidence="18" key="2">
    <citation type="submission" date="2025-05" db="UniProtKB">
        <authorList>
            <consortium name="RefSeq"/>
        </authorList>
    </citation>
    <scope>IDENTIFICATION</scope>
    <source>
        <strain evidence="18">Aabys</strain>
        <tissue evidence="18">Whole body</tissue>
    </source>
</reference>
<name>A0A1I8NID7_MUSDO</name>
<dbReference type="Pfam" id="PF03730">
    <property type="entry name" value="Ku_C"/>
    <property type="match status" value="1"/>
</dbReference>
<evidence type="ECO:0000256" key="3">
    <source>
        <dbReference type="ARBA" id="ARBA00014630"/>
    </source>
</evidence>
<keyword evidence="11" id="KW-0234">DNA repair</keyword>
<dbReference type="AlphaFoldDB" id="A0A1I8NID7"/>
<dbReference type="GO" id="GO:0006303">
    <property type="term" value="P:double-strand break repair via nonhomologous end joining"/>
    <property type="evidence" value="ECO:0007669"/>
    <property type="project" value="InterPro"/>
</dbReference>
<sequence>MCLLLASVNLISQETEKTPVEMSSWHPEDEISISDSEDEDDGLKKAFHGRDAIVFVVDAFLYHEPDFLMAAFSLIREAFLSGLLVNDKDLMALILTNTKNCPEPNEANCLDAIVMPENCAVFLPPRQLNTAIVKHYLEFLETVSEDFEEIYGVCENDGANFSHVLRLCLDLVDQCTYSVDNTTIVYLTDKDTPHPVNSEAYGHALQKASDLSGKEVEFQIIPMWDEFNYDVFYKEFICLVHNIELDSFEPMDPQRSREMLADRKFKQNFVRRSLGHFKLTLGPDLALSAQYFNFYQKAKGPRKVLIRRADNAVIQRKRLTKVFKKDPETEELTDGRLINITDAWYEINLGNTPIRLSYEQVNRVRNLHQPGMMLLGFQPRSCLDNFSYSKTCNFMYPDDSHIVGSKRLFRALWERCKARDKIAICLFMSKRKSMPRYVALVPESREDAESGSHYSLITNDGFKIVYIPCASYVRELDPSEWNSIENSASSEQVDICSKIVKKFRLGYDPTMFCDPELDQLQTKLLGLAFNVTNESTGSRYFPDAEMQDKRIESILPKFQELFGEDEEPAKKRSAPASKADGSNAAKIPKLSADNLNNKDYVLDMANKKALDSCTKDQLLQILEQHYNRKVAKSTKKQDILDIIYNN</sequence>
<dbReference type="GO" id="GO:0005524">
    <property type="term" value="F:ATP binding"/>
    <property type="evidence" value="ECO:0007669"/>
    <property type="project" value="UniProtKB-KW"/>
</dbReference>
<evidence type="ECO:0000256" key="7">
    <source>
        <dbReference type="ARBA" id="ARBA00022806"/>
    </source>
</evidence>
<dbReference type="SUPFAM" id="SSF100939">
    <property type="entry name" value="SPOC domain-like"/>
    <property type="match status" value="1"/>
</dbReference>
<dbReference type="GO" id="GO:0006310">
    <property type="term" value="P:DNA recombination"/>
    <property type="evidence" value="ECO:0007669"/>
    <property type="project" value="UniProtKB-KW"/>
</dbReference>
<dbReference type="eggNOG" id="KOG2327">
    <property type="taxonomic scope" value="Eukaryota"/>
</dbReference>
<evidence type="ECO:0000313" key="17">
    <source>
        <dbReference type="Proteomes" id="UP001652621"/>
    </source>
</evidence>
<feature type="domain" description="Ku" evidence="15">
    <location>
        <begin position="335"/>
        <end position="484"/>
    </location>
</feature>
<evidence type="ECO:0000259" key="15">
    <source>
        <dbReference type="SMART" id="SM00559"/>
    </source>
</evidence>
<dbReference type="STRING" id="7370.A0A1I8NID7"/>
<keyword evidence="8" id="KW-0067">ATP-binding</keyword>
<dbReference type="Pfam" id="PF03731">
    <property type="entry name" value="Ku_N"/>
    <property type="match status" value="1"/>
</dbReference>
<dbReference type="InterPro" id="IPR036465">
    <property type="entry name" value="vWFA_dom_sf"/>
</dbReference>
<organism evidence="16">
    <name type="scientific">Musca domestica</name>
    <name type="common">House fly</name>
    <dbReference type="NCBI Taxonomy" id="7370"/>
    <lineage>
        <taxon>Eukaryota</taxon>
        <taxon>Metazoa</taxon>
        <taxon>Ecdysozoa</taxon>
        <taxon>Arthropoda</taxon>
        <taxon>Hexapoda</taxon>
        <taxon>Insecta</taxon>
        <taxon>Pterygota</taxon>
        <taxon>Neoptera</taxon>
        <taxon>Endopterygota</taxon>
        <taxon>Diptera</taxon>
        <taxon>Brachycera</taxon>
        <taxon>Muscomorpha</taxon>
        <taxon>Muscoidea</taxon>
        <taxon>Muscidae</taxon>
        <taxon>Musca</taxon>
    </lineage>
</organism>
<keyword evidence="12" id="KW-0539">Nucleus</keyword>
<dbReference type="InterPro" id="IPR016194">
    <property type="entry name" value="SPOC-like_C_dom_sf"/>
</dbReference>
<dbReference type="InterPro" id="IPR005161">
    <property type="entry name" value="Ku_N"/>
</dbReference>
<dbReference type="NCBIfam" id="TIGR00578">
    <property type="entry name" value="ku70"/>
    <property type="match status" value="1"/>
</dbReference>
<gene>
    <name evidence="16" type="primary">101894263</name>
    <name evidence="18" type="synonym">LOC131801520</name>
</gene>
<dbReference type="OrthoDB" id="3249161at2759"/>
<dbReference type="CDD" id="cd00788">
    <property type="entry name" value="KU70"/>
    <property type="match status" value="1"/>
</dbReference>